<evidence type="ECO:0000313" key="1">
    <source>
        <dbReference type="EMBL" id="KAK3771430.1"/>
    </source>
</evidence>
<organism evidence="1 2">
    <name type="scientific">Elysia crispata</name>
    <name type="common">lettuce slug</name>
    <dbReference type="NCBI Taxonomy" id="231223"/>
    <lineage>
        <taxon>Eukaryota</taxon>
        <taxon>Metazoa</taxon>
        <taxon>Spiralia</taxon>
        <taxon>Lophotrochozoa</taxon>
        <taxon>Mollusca</taxon>
        <taxon>Gastropoda</taxon>
        <taxon>Heterobranchia</taxon>
        <taxon>Euthyneura</taxon>
        <taxon>Panpulmonata</taxon>
        <taxon>Sacoglossa</taxon>
        <taxon>Placobranchoidea</taxon>
        <taxon>Plakobranchidae</taxon>
        <taxon>Elysia</taxon>
    </lineage>
</organism>
<keyword evidence="2" id="KW-1185">Reference proteome</keyword>
<gene>
    <name evidence="1" type="ORF">RRG08_011365</name>
</gene>
<proteinExistence type="predicted"/>
<accession>A0AAE0ZLJ0</accession>
<protein>
    <submittedName>
        <fullName evidence="1">Uncharacterized protein</fullName>
    </submittedName>
</protein>
<name>A0AAE0ZLJ0_9GAST</name>
<evidence type="ECO:0000313" key="2">
    <source>
        <dbReference type="Proteomes" id="UP001283361"/>
    </source>
</evidence>
<dbReference type="EMBL" id="JAWDGP010003738">
    <property type="protein sequence ID" value="KAK3771430.1"/>
    <property type="molecule type" value="Genomic_DNA"/>
</dbReference>
<dbReference type="AlphaFoldDB" id="A0AAE0ZLJ0"/>
<sequence length="180" mass="21057">MQCITLRGTLGWKEKIQINTRQDLWIKEKGQKGIESHFVINGTNEEKARGRAMNNQRVKRWKAKQKEKKYQLKNVKPQAFVKFNQALCKVCENLDLKIKAANAAIRTALAKNRDDLLKKVMCETDSHYYKYDCLYESCSQCGPKKIWKLIKIADMATDVEVRQWKMRERKVGTKTVSKKT</sequence>
<dbReference type="Proteomes" id="UP001283361">
    <property type="component" value="Unassembled WGS sequence"/>
</dbReference>
<comment type="caution">
    <text evidence="1">The sequence shown here is derived from an EMBL/GenBank/DDBJ whole genome shotgun (WGS) entry which is preliminary data.</text>
</comment>
<reference evidence="1" key="1">
    <citation type="journal article" date="2023" name="G3 (Bethesda)">
        <title>A reference genome for the long-term kleptoplast-retaining sea slug Elysia crispata morphotype clarki.</title>
        <authorList>
            <person name="Eastman K.E."/>
            <person name="Pendleton A.L."/>
            <person name="Shaikh M.A."/>
            <person name="Suttiyut T."/>
            <person name="Ogas R."/>
            <person name="Tomko P."/>
            <person name="Gavelis G."/>
            <person name="Widhalm J.R."/>
            <person name="Wisecaver J.H."/>
        </authorList>
    </citation>
    <scope>NUCLEOTIDE SEQUENCE</scope>
    <source>
        <strain evidence="1">ECLA1</strain>
    </source>
</reference>